<dbReference type="PANTHER" id="PTHR11082">
    <property type="entry name" value="TRNA-DIHYDROURIDINE SYNTHASE"/>
    <property type="match status" value="1"/>
</dbReference>
<dbReference type="EMBL" id="LCLH01000004">
    <property type="protein sequence ID" value="KKU14194.1"/>
    <property type="molecule type" value="Genomic_DNA"/>
</dbReference>
<evidence type="ECO:0000256" key="10">
    <source>
        <dbReference type="ARBA" id="ARBA00048205"/>
    </source>
</evidence>
<sequence>MERGFWKQLVKPIIGLAPMDGVTDAAFRFMSAKYGHPHVVYTEFTAAEGIEAGALRLMRDFRYSELERPVVAQVFGYHPEAFYKAALVAAALGFDGVDINMGCPAKNIAEAGSGAALIRTPDLAKEIVREARRGLEDWGRGVEIADAGLHPAILEYVHTEWARLDGAPVRCVLPLTIKTRIGYDAVAVEEWIKHLLEVEPVAIAIHGRTLKQLYTGLANWDAIGRAVEIARGSGTMILGNGDVSSLAQARERVAQYGVDGVLIGRAAEGNPWVFADHTATREEKLQACIEHSRYFEKISPDQRFLNMRKHLAWYCSGFDGARELRIQLMTTQSADDVEKVIHAWNGKE</sequence>
<feature type="domain" description="DUS-like FMN-binding" evidence="15">
    <location>
        <begin position="16"/>
        <end position="134"/>
    </location>
</feature>
<evidence type="ECO:0000256" key="11">
    <source>
        <dbReference type="ARBA" id="ARBA00048802"/>
    </source>
</evidence>
<evidence type="ECO:0000256" key="6">
    <source>
        <dbReference type="ARBA" id="ARBA00022694"/>
    </source>
</evidence>
<evidence type="ECO:0000313" key="17">
    <source>
        <dbReference type="Proteomes" id="UP000034911"/>
    </source>
</evidence>
<comment type="catalytic activity">
    <reaction evidence="11">
        <text>a 5,6-dihydrouridine in tRNA + NAD(+) = a uridine in tRNA + NADH + H(+)</text>
        <dbReference type="Rhea" id="RHEA:54452"/>
        <dbReference type="Rhea" id="RHEA-COMP:13339"/>
        <dbReference type="Rhea" id="RHEA-COMP:13887"/>
        <dbReference type="ChEBI" id="CHEBI:15378"/>
        <dbReference type="ChEBI" id="CHEBI:57540"/>
        <dbReference type="ChEBI" id="CHEBI:57945"/>
        <dbReference type="ChEBI" id="CHEBI:65315"/>
        <dbReference type="ChEBI" id="CHEBI:74443"/>
    </reaction>
</comment>
<evidence type="ECO:0000256" key="5">
    <source>
        <dbReference type="ARBA" id="ARBA00022643"/>
    </source>
</evidence>
<keyword evidence="3" id="KW-0820">tRNA-binding</keyword>
<dbReference type="InterPro" id="IPR018517">
    <property type="entry name" value="tRNA_hU_synthase_CS"/>
</dbReference>
<keyword evidence="5 12" id="KW-0288">FMN</keyword>
<organism evidence="16 17">
    <name type="scientific">Candidatus Magasanikbacteria bacterium GW2011_GWC2_45_8</name>
    <dbReference type="NCBI Taxonomy" id="1619050"/>
    <lineage>
        <taxon>Bacteria</taxon>
        <taxon>Candidatus Magasanikiibacteriota</taxon>
    </lineage>
</organism>
<evidence type="ECO:0000256" key="12">
    <source>
        <dbReference type="PIRNR" id="PIRNR006621"/>
    </source>
</evidence>
<keyword evidence="9 12" id="KW-0560">Oxidoreductase</keyword>
<dbReference type="InterPro" id="IPR013785">
    <property type="entry name" value="Aldolase_TIM"/>
</dbReference>
<feature type="binding site" evidence="14">
    <location>
        <position position="178"/>
    </location>
    <ligand>
        <name>FMN</name>
        <dbReference type="ChEBI" id="CHEBI:58210"/>
    </ligand>
</feature>
<keyword evidence="6 12" id="KW-0819">tRNA processing</keyword>
<name>A0A0G1N137_9BACT</name>
<accession>A0A0G1N137</accession>
<evidence type="ECO:0000256" key="4">
    <source>
        <dbReference type="ARBA" id="ARBA00022630"/>
    </source>
</evidence>
<feature type="domain" description="DUS-like FMN-binding" evidence="15">
    <location>
        <begin position="173"/>
        <end position="337"/>
    </location>
</feature>
<feature type="active site" description="Proton donor" evidence="13">
    <location>
        <position position="103"/>
    </location>
</feature>
<comment type="cofactor">
    <cofactor evidence="1 12 14">
        <name>FMN</name>
        <dbReference type="ChEBI" id="CHEBI:58210"/>
    </cofactor>
</comment>
<keyword evidence="8" id="KW-0694">RNA-binding</keyword>
<dbReference type="Gene3D" id="3.20.20.70">
    <property type="entry name" value="Aldolase class I"/>
    <property type="match status" value="1"/>
</dbReference>
<dbReference type="GO" id="GO:0000049">
    <property type="term" value="F:tRNA binding"/>
    <property type="evidence" value="ECO:0007669"/>
    <property type="project" value="UniProtKB-KW"/>
</dbReference>
<dbReference type="Pfam" id="PF01207">
    <property type="entry name" value="Dus"/>
    <property type="match status" value="2"/>
</dbReference>
<dbReference type="InterPro" id="IPR024036">
    <property type="entry name" value="tRNA-dHydroUridine_Synthase_C"/>
</dbReference>
<proteinExistence type="inferred from homology"/>
<dbReference type="PATRIC" id="fig|1619050.3.peg.87"/>
<evidence type="ECO:0000256" key="1">
    <source>
        <dbReference type="ARBA" id="ARBA00001917"/>
    </source>
</evidence>
<dbReference type="Gene3D" id="1.10.1200.80">
    <property type="entry name" value="Putative flavin oxidoreducatase, domain 2"/>
    <property type="match status" value="1"/>
</dbReference>
<dbReference type="PIRSF" id="PIRSF006621">
    <property type="entry name" value="Dus"/>
    <property type="match status" value="1"/>
</dbReference>
<dbReference type="GO" id="GO:0017150">
    <property type="term" value="F:tRNA dihydrouridine synthase activity"/>
    <property type="evidence" value="ECO:0007669"/>
    <property type="project" value="InterPro"/>
</dbReference>
<dbReference type="SUPFAM" id="SSF51395">
    <property type="entry name" value="FMN-linked oxidoreductases"/>
    <property type="match status" value="1"/>
</dbReference>
<evidence type="ECO:0000256" key="8">
    <source>
        <dbReference type="ARBA" id="ARBA00022884"/>
    </source>
</evidence>
<evidence type="ECO:0000256" key="3">
    <source>
        <dbReference type="ARBA" id="ARBA00022555"/>
    </source>
</evidence>
<evidence type="ECO:0000256" key="7">
    <source>
        <dbReference type="ARBA" id="ARBA00022857"/>
    </source>
</evidence>
<gene>
    <name evidence="16" type="ORF">UX20_C0004G0021</name>
</gene>
<dbReference type="InterPro" id="IPR035587">
    <property type="entry name" value="DUS-like_FMN-bd"/>
</dbReference>
<keyword evidence="4 12" id="KW-0285">Flavoprotein</keyword>
<dbReference type="AlphaFoldDB" id="A0A0G1N137"/>
<keyword evidence="14" id="KW-0547">Nucleotide-binding</keyword>
<protein>
    <recommendedName>
        <fullName evidence="12">tRNA-dihydrouridine synthase</fullName>
        <ecNumber evidence="12">1.3.1.-</ecNumber>
    </recommendedName>
</protein>
<dbReference type="Proteomes" id="UP000034911">
    <property type="component" value="Unassembled WGS sequence"/>
</dbReference>
<comment type="function">
    <text evidence="2 12">Catalyzes the synthesis of 5,6-dihydrouridine (D), a modified base found in the D-loop of most tRNAs, via the reduction of the C5-C6 double bond in target uridines.</text>
</comment>
<feature type="binding site" evidence="14">
    <location>
        <position position="206"/>
    </location>
    <ligand>
        <name>FMN</name>
        <dbReference type="ChEBI" id="CHEBI:58210"/>
    </ligand>
</feature>
<dbReference type="EC" id="1.3.1.-" evidence="12"/>
<dbReference type="PANTHER" id="PTHR11082:SF25">
    <property type="entry name" value="DUS-LIKE FMN-BINDING DOMAIN-CONTAINING PROTEIN"/>
    <property type="match status" value="1"/>
</dbReference>
<feature type="binding site" evidence="14">
    <location>
        <position position="73"/>
    </location>
    <ligand>
        <name>FMN</name>
        <dbReference type="ChEBI" id="CHEBI:58210"/>
    </ligand>
</feature>
<evidence type="ECO:0000256" key="14">
    <source>
        <dbReference type="PIRSR" id="PIRSR006621-2"/>
    </source>
</evidence>
<evidence type="ECO:0000313" key="16">
    <source>
        <dbReference type="EMBL" id="KKU14194.1"/>
    </source>
</evidence>
<comment type="similarity">
    <text evidence="12">Belongs to the dus family.</text>
</comment>
<dbReference type="PROSITE" id="PS01136">
    <property type="entry name" value="UPF0034"/>
    <property type="match status" value="1"/>
</dbReference>
<reference evidence="16 17" key="1">
    <citation type="journal article" date="2015" name="Nature">
        <title>rRNA introns, odd ribosomes, and small enigmatic genomes across a large radiation of phyla.</title>
        <authorList>
            <person name="Brown C.T."/>
            <person name="Hug L.A."/>
            <person name="Thomas B.C."/>
            <person name="Sharon I."/>
            <person name="Castelle C.J."/>
            <person name="Singh A."/>
            <person name="Wilkins M.J."/>
            <person name="Williams K.H."/>
            <person name="Banfield J.F."/>
        </authorList>
    </citation>
    <scope>NUCLEOTIDE SEQUENCE [LARGE SCALE GENOMIC DNA]</scope>
</reference>
<keyword evidence="7" id="KW-0521">NADP</keyword>
<comment type="catalytic activity">
    <reaction evidence="10">
        <text>a 5,6-dihydrouridine in tRNA + NADP(+) = a uridine in tRNA + NADPH + H(+)</text>
        <dbReference type="Rhea" id="RHEA:23624"/>
        <dbReference type="Rhea" id="RHEA-COMP:13339"/>
        <dbReference type="Rhea" id="RHEA-COMP:13887"/>
        <dbReference type="ChEBI" id="CHEBI:15378"/>
        <dbReference type="ChEBI" id="CHEBI:57783"/>
        <dbReference type="ChEBI" id="CHEBI:58349"/>
        <dbReference type="ChEBI" id="CHEBI:65315"/>
        <dbReference type="ChEBI" id="CHEBI:74443"/>
    </reaction>
</comment>
<dbReference type="CDD" id="cd02801">
    <property type="entry name" value="DUS_like_FMN"/>
    <property type="match status" value="1"/>
</dbReference>
<comment type="caution">
    <text evidence="16">The sequence shown here is derived from an EMBL/GenBank/DDBJ whole genome shotgun (WGS) entry which is preliminary data.</text>
</comment>
<evidence type="ECO:0000259" key="15">
    <source>
        <dbReference type="Pfam" id="PF01207"/>
    </source>
</evidence>
<evidence type="ECO:0000256" key="2">
    <source>
        <dbReference type="ARBA" id="ARBA00002790"/>
    </source>
</evidence>
<dbReference type="STRING" id="1619050.UX20_C0004G0021"/>
<evidence type="ECO:0000256" key="9">
    <source>
        <dbReference type="ARBA" id="ARBA00023002"/>
    </source>
</evidence>
<evidence type="ECO:0000256" key="13">
    <source>
        <dbReference type="PIRSR" id="PIRSR006621-1"/>
    </source>
</evidence>
<dbReference type="InterPro" id="IPR001269">
    <property type="entry name" value="DUS_fam"/>
</dbReference>
<dbReference type="GO" id="GO:0050660">
    <property type="term" value="F:flavin adenine dinucleotide binding"/>
    <property type="evidence" value="ECO:0007669"/>
    <property type="project" value="InterPro"/>
</dbReference>
<feature type="binding site" evidence="14">
    <location>
        <begin position="264"/>
        <end position="265"/>
    </location>
    <ligand>
        <name>FMN</name>
        <dbReference type="ChEBI" id="CHEBI:58210"/>
    </ligand>
</feature>